<dbReference type="InterPro" id="IPR008266">
    <property type="entry name" value="Tyr_kinase_AS"/>
</dbReference>
<keyword evidence="5" id="KW-0418">Kinase</keyword>
<evidence type="ECO:0000256" key="6">
    <source>
        <dbReference type="ARBA" id="ARBA00022837"/>
    </source>
</evidence>
<proteinExistence type="inferred from homology"/>
<evidence type="ECO:0000256" key="3">
    <source>
        <dbReference type="ARBA" id="ARBA00022679"/>
    </source>
</evidence>
<dbReference type="InterPro" id="IPR011009">
    <property type="entry name" value="Kinase-like_dom_sf"/>
</dbReference>
<evidence type="ECO:0000256" key="5">
    <source>
        <dbReference type="ARBA" id="ARBA00022777"/>
    </source>
</evidence>
<dbReference type="PROSITE" id="PS50222">
    <property type="entry name" value="EF_HAND_2"/>
    <property type="match status" value="4"/>
</dbReference>
<evidence type="ECO:0000259" key="10">
    <source>
        <dbReference type="PROSITE" id="PS50011"/>
    </source>
</evidence>
<dbReference type="InterPro" id="IPR018247">
    <property type="entry name" value="EF_Hand_1_Ca_BS"/>
</dbReference>
<feature type="domain" description="Protein kinase" evidence="10">
    <location>
        <begin position="74"/>
        <end position="343"/>
    </location>
</feature>
<evidence type="ECO:0000256" key="2">
    <source>
        <dbReference type="ARBA" id="ARBA00022527"/>
    </source>
</evidence>
<dbReference type="PROSITE" id="PS50011">
    <property type="entry name" value="PROTEIN_KINASE_DOM"/>
    <property type="match status" value="1"/>
</dbReference>
<name>A0A7S4SRG3_9DINO</name>
<dbReference type="GO" id="GO:0004674">
    <property type="term" value="F:protein serine/threonine kinase activity"/>
    <property type="evidence" value="ECO:0007669"/>
    <property type="project" value="UniProtKB-KW"/>
</dbReference>
<evidence type="ECO:0000259" key="11">
    <source>
        <dbReference type="PROSITE" id="PS50222"/>
    </source>
</evidence>
<keyword evidence="6" id="KW-0106">Calcium</keyword>
<feature type="domain" description="EF-hand" evidence="11">
    <location>
        <begin position="444"/>
        <end position="479"/>
    </location>
</feature>
<dbReference type="Pfam" id="PF00069">
    <property type="entry name" value="Pkinase"/>
    <property type="match status" value="1"/>
</dbReference>
<gene>
    <name evidence="12" type="ORF">AMON00008_LOCUS53797</name>
</gene>
<evidence type="ECO:0000256" key="1">
    <source>
        <dbReference type="ARBA" id="ARBA00001946"/>
    </source>
</evidence>
<dbReference type="InterPro" id="IPR000719">
    <property type="entry name" value="Prot_kinase_dom"/>
</dbReference>
<dbReference type="SUPFAM" id="SSF56112">
    <property type="entry name" value="Protein kinase-like (PK-like)"/>
    <property type="match status" value="1"/>
</dbReference>
<sequence length="607" mass="68327">MAMASTARRGQSLLLRQSVSPEKKTTMPSLRDTLAKLQQDEVRHRQVIEDMGKRMRLQKRQTDHVAKSFAESGYVFIRTIGQGRFGMVKAAKKKTNQYVTWNQFDSKDFASAVVAVRIVPRHRLLGAKVVVDEMFSTKEKYKALMLQVEALRGLDHPNICREYETFEDRQNLYIVMEHYTGGDLLDRESGKVPEQRVAWCIDQVVSALAHAHERGIVHQDIRPENILYASPDSDSRLVVTDWNCSCFIDTPAEDARRNLVISEYSAPELNPDRRTDRADMWSVGMLTYAMLRLELPFASGRPQDFNGRVTGASSECEDFIRSLLRVNASERLSADEALRHPWLQMARTATRPPPLCSQIAVNIVTFRGQNMLKKAMATFAAVHLSGQKLHELTQAFMRIDRNRDGCIDSKELEEALRAHLESPEAKCCTGADASNMEVVQDVLEDSAKLAAVLSALDTDTSGRIGYTEFLAAATAALMQDSVHLCWEAFRAFDLDGNGVIQKSELVNVLHTPELEEIVKRIRCSQASNEEVLKALEMLGGPPESADEILRRLDANGDSVINFEEFMQALFGKQLEEKKLVPPDARSYAAAPIKRRQERETTVTPRTL</sequence>
<feature type="domain" description="EF-hand" evidence="11">
    <location>
        <begin position="387"/>
        <end position="422"/>
    </location>
</feature>
<feature type="domain" description="EF-hand" evidence="11">
    <location>
        <begin position="540"/>
        <end position="575"/>
    </location>
</feature>
<evidence type="ECO:0000256" key="7">
    <source>
        <dbReference type="ARBA" id="ARBA00022840"/>
    </source>
</evidence>
<dbReference type="GO" id="GO:0005509">
    <property type="term" value="F:calcium ion binding"/>
    <property type="evidence" value="ECO:0007669"/>
    <property type="project" value="InterPro"/>
</dbReference>
<accession>A0A7S4SRG3</accession>
<comment type="cofactor">
    <cofactor evidence="1">
        <name>Mg(2+)</name>
        <dbReference type="ChEBI" id="CHEBI:18420"/>
    </cofactor>
</comment>
<dbReference type="InterPro" id="IPR011992">
    <property type="entry name" value="EF-hand-dom_pair"/>
</dbReference>
<keyword evidence="4" id="KW-0547">Nucleotide-binding</keyword>
<dbReference type="AlphaFoldDB" id="A0A7S4SRG3"/>
<feature type="region of interest" description="Disordered" evidence="9">
    <location>
        <begin position="588"/>
        <end position="607"/>
    </location>
</feature>
<comment type="similarity">
    <text evidence="8">Belongs to the protein kinase superfamily. Ser/Thr protein kinase family. CDPK subfamily.</text>
</comment>
<keyword evidence="3" id="KW-0808">Transferase</keyword>
<reference evidence="12" key="1">
    <citation type="submission" date="2021-01" db="EMBL/GenBank/DDBJ databases">
        <authorList>
            <person name="Corre E."/>
            <person name="Pelletier E."/>
            <person name="Niang G."/>
            <person name="Scheremetjew M."/>
            <person name="Finn R."/>
            <person name="Kale V."/>
            <person name="Holt S."/>
            <person name="Cochrane G."/>
            <person name="Meng A."/>
            <person name="Brown T."/>
            <person name="Cohen L."/>
        </authorList>
    </citation>
    <scope>NUCLEOTIDE SEQUENCE</scope>
    <source>
        <strain evidence="12">CCMP3105</strain>
    </source>
</reference>
<dbReference type="Gene3D" id="1.10.238.10">
    <property type="entry name" value="EF-hand"/>
    <property type="match status" value="2"/>
</dbReference>
<evidence type="ECO:0000256" key="9">
    <source>
        <dbReference type="SAM" id="MobiDB-lite"/>
    </source>
</evidence>
<feature type="region of interest" description="Disordered" evidence="9">
    <location>
        <begin position="1"/>
        <end position="27"/>
    </location>
</feature>
<evidence type="ECO:0008006" key="13">
    <source>
        <dbReference type="Google" id="ProtNLM"/>
    </source>
</evidence>
<evidence type="ECO:0000256" key="4">
    <source>
        <dbReference type="ARBA" id="ARBA00022741"/>
    </source>
</evidence>
<dbReference type="Pfam" id="PF13499">
    <property type="entry name" value="EF-hand_7"/>
    <property type="match status" value="2"/>
</dbReference>
<organism evidence="12">
    <name type="scientific">Alexandrium monilatum</name>
    <dbReference type="NCBI Taxonomy" id="311494"/>
    <lineage>
        <taxon>Eukaryota</taxon>
        <taxon>Sar</taxon>
        <taxon>Alveolata</taxon>
        <taxon>Dinophyceae</taxon>
        <taxon>Gonyaulacales</taxon>
        <taxon>Pyrocystaceae</taxon>
        <taxon>Alexandrium</taxon>
    </lineage>
</organism>
<dbReference type="PROSITE" id="PS00109">
    <property type="entry name" value="PROTEIN_KINASE_TYR"/>
    <property type="match status" value="1"/>
</dbReference>
<dbReference type="CDD" id="cd00051">
    <property type="entry name" value="EFh"/>
    <property type="match status" value="1"/>
</dbReference>
<dbReference type="PANTHER" id="PTHR24349">
    <property type="entry name" value="SERINE/THREONINE-PROTEIN KINASE"/>
    <property type="match status" value="1"/>
</dbReference>
<dbReference type="Gene3D" id="3.30.200.20">
    <property type="entry name" value="Phosphorylase Kinase, domain 1"/>
    <property type="match status" value="1"/>
</dbReference>
<dbReference type="InterPro" id="IPR050205">
    <property type="entry name" value="CDPK_Ser/Thr_kinases"/>
</dbReference>
<dbReference type="GO" id="GO:0005524">
    <property type="term" value="F:ATP binding"/>
    <property type="evidence" value="ECO:0007669"/>
    <property type="project" value="UniProtKB-KW"/>
</dbReference>
<protein>
    <recommendedName>
        <fullName evidence="13">Non-specific serine/threonine protein kinase</fullName>
    </recommendedName>
</protein>
<feature type="domain" description="EF-hand" evidence="11">
    <location>
        <begin position="480"/>
        <end position="515"/>
    </location>
</feature>
<dbReference type="SMART" id="SM00054">
    <property type="entry name" value="EFh"/>
    <property type="match status" value="4"/>
</dbReference>
<evidence type="ECO:0000313" key="12">
    <source>
        <dbReference type="EMBL" id="CAE4652080.1"/>
    </source>
</evidence>
<dbReference type="InterPro" id="IPR002048">
    <property type="entry name" value="EF_hand_dom"/>
</dbReference>
<dbReference type="PROSITE" id="PS00018">
    <property type="entry name" value="EF_HAND_1"/>
    <property type="match status" value="3"/>
</dbReference>
<keyword evidence="2" id="KW-0723">Serine/threonine-protein kinase</keyword>
<dbReference type="SUPFAM" id="SSF47473">
    <property type="entry name" value="EF-hand"/>
    <property type="match status" value="1"/>
</dbReference>
<keyword evidence="7" id="KW-0067">ATP-binding</keyword>
<dbReference type="Gene3D" id="1.10.510.10">
    <property type="entry name" value="Transferase(Phosphotransferase) domain 1"/>
    <property type="match status" value="1"/>
</dbReference>
<dbReference type="EMBL" id="HBNR01075712">
    <property type="protein sequence ID" value="CAE4652080.1"/>
    <property type="molecule type" value="Transcribed_RNA"/>
</dbReference>
<evidence type="ECO:0000256" key="8">
    <source>
        <dbReference type="ARBA" id="ARBA00024334"/>
    </source>
</evidence>